<evidence type="ECO:0000256" key="4">
    <source>
        <dbReference type="ARBA" id="ARBA00023239"/>
    </source>
</evidence>
<name>A0ABW3IM81_9RHOB</name>
<organism evidence="6 7">
    <name type="scientific">Tropicimonas aquimaris</name>
    <dbReference type="NCBI Taxonomy" id="914152"/>
    <lineage>
        <taxon>Bacteria</taxon>
        <taxon>Pseudomonadati</taxon>
        <taxon>Pseudomonadota</taxon>
        <taxon>Alphaproteobacteria</taxon>
        <taxon>Rhodobacterales</taxon>
        <taxon>Roseobacteraceae</taxon>
        <taxon>Tropicimonas</taxon>
    </lineage>
</organism>
<keyword evidence="3" id="KW-0862">Zinc</keyword>
<protein>
    <submittedName>
        <fullName evidence="6">GFA family protein</fullName>
    </submittedName>
</protein>
<evidence type="ECO:0000259" key="5">
    <source>
        <dbReference type="PROSITE" id="PS51891"/>
    </source>
</evidence>
<dbReference type="PANTHER" id="PTHR33337">
    <property type="entry name" value="GFA DOMAIN-CONTAINING PROTEIN"/>
    <property type="match status" value="1"/>
</dbReference>
<dbReference type="InterPro" id="IPR006913">
    <property type="entry name" value="CENP-V/GFA"/>
</dbReference>
<dbReference type="Proteomes" id="UP001597108">
    <property type="component" value="Unassembled WGS sequence"/>
</dbReference>
<dbReference type="Pfam" id="PF04828">
    <property type="entry name" value="GFA"/>
    <property type="match status" value="1"/>
</dbReference>
<evidence type="ECO:0000256" key="1">
    <source>
        <dbReference type="ARBA" id="ARBA00005495"/>
    </source>
</evidence>
<evidence type="ECO:0000313" key="6">
    <source>
        <dbReference type="EMBL" id="MFD0979226.1"/>
    </source>
</evidence>
<feature type="domain" description="CENP-V/GFA" evidence="5">
    <location>
        <begin position="8"/>
        <end position="108"/>
    </location>
</feature>
<keyword evidence="2" id="KW-0479">Metal-binding</keyword>
<comment type="caution">
    <text evidence="6">The sequence shown here is derived from an EMBL/GenBank/DDBJ whole genome shotgun (WGS) entry which is preliminary data.</text>
</comment>
<dbReference type="PROSITE" id="PS51891">
    <property type="entry name" value="CENP_V_GFA"/>
    <property type="match status" value="1"/>
</dbReference>
<evidence type="ECO:0000256" key="2">
    <source>
        <dbReference type="ARBA" id="ARBA00022723"/>
    </source>
</evidence>
<keyword evidence="7" id="KW-1185">Reference proteome</keyword>
<dbReference type="Gene3D" id="3.90.1590.10">
    <property type="entry name" value="glutathione-dependent formaldehyde- activating enzyme (gfa)"/>
    <property type="match status" value="1"/>
</dbReference>
<sequence length="151" mass="16631">MPEMTLPMQGRCRCGHLKIEITAPPLMTAACHCKGCQRMSASAYSLTAMIPAQGVRVLEGEPVKGGIRGPQLDHYCCPECMSWVFTRITGVDAFVNVRPTMFDDASWAEPFIETMTSEKLPWATTPARHSYEGFPPEADFAELLAAFTASR</sequence>
<proteinExistence type="inferred from homology"/>
<dbReference type="SUPFAM" id="SSF51316">
    <property type="entry name" value="Mss4-like"/>
    <property type="match status" value="1"/>
</dbReference>
<accession>A0ABW3IM81</accession>
<dbReference type="PANTHER" id="PTHR33337:SF33">
    <property type="entry name" value="CENP-V_GFA DOMAIN-CONTAINING PROTEIN"/>
    <property type="match status" value="1"/>
</dbReference>
<reference evidence="7" key="1">
    <citation type="journal article" date="2019" name="Int. J. Syst. Evol. Microbiol.">
        <title>The Global Catalogue of Microorganisms (GCM) 10K type strain sequencing project: providing services to taxonomists for standard genome sequencing and annotation.</title>
        <authorList>
            <consortium name="The Broad Institute Genomics Platform"/>
            <consortium name="The Broad Institute Genome Sequencing Center for Infectious Disease"/>
            <person name="Wu L."/>
            <person name="Ma J."/>
        </authorList>
    </citation>
    <scope>NUCLEOTIDE SEQUENCE [LARGE SCALE GENOMIC DNA]</scope>
    <source>
        <strain evidence="7">CCUG 60524</strain>
    </source>
</reference>
<evidence type="ECO:0000313" key="7">
    <source>
        <dbReference type="Proteomes" id="UP001597108"/>
    </source>
</evidence>
<evidence type="ECO:0000256" key="3">
    <source>
        <dbReference type="ARBA" id="ARBA00022833"/>
    </source>
</evidence>
<dbReference type="InterPro" id="IPR011057">
    <property type="entry name" value="Mss4-like_sf"/>
</dbReference>
<keyword evidence="4" id="KW-0456">Lyase</keyword>
<dbReference type="EMBL" id="JBHTJT010000007">
    <property type="protein sequence ID" value="MFD0979226.1"/>
    <property type="molecule type" value="Genomic_DNA"/>
</dbReference>
<comment type="similarity">
    <text evidence="1">Belongs to the Gfa family.</text>
</comment>
<dbReference type="RefSeq" id="WP_386073558.1">
    <property type="nucleotide sequence ID" value="NZ_JBHTJT010000007.1"/>
</dbReference>
<gene>
    <name evidence="6" type="ORF">ACFQ2S_06115</name>
</gene>